<feature type="region of interest" description="Disordered" evidence="1">
    <location>
        <begin position="1"/>
        <end position="33"/>
    </location>
</feature>
<evidence type="ECO:0000313" key="2">
    <source>
        <dbReference type="EMBL" id="VAX20158.1"/>
    </source>
</evidence>
<dbReference type="AlphaFoldDB" id="A0A3B1C8E5"/>
<gene>
    <name evidence="2" type="ORF">MNBD_NITROSPINAE02-1224</name>
</gene>
<proteinExistence type="predicted"/>
<evidence type="ECO:0000256" key="1">
    <source>
        <dbReference type="SAM" id="MobiDB-lite"/>
    </source>
</evidence>
<sequence>MSAENGKFVFSNGDNELIIKQDGEETSERDRIV</sequence>
<dbReference type="EMBL" id="UOGE01000052">
    <property type="protein sequence ID" value="VAX20158.1"/>
    <property type="molecule type" value="Genomic_DNA"/>
</dbReference>
<reference evidence="2" key="1">
    <citation type="submission" date="2018-06" db="EMBL/GenBank/DDBJ databases">
        <authorList>
            <person name="Zhirakovskaya E."/>
        </authorList>
    </citation>
    <scope>NUCLEOTIDE SEQUENCE</scope>
</reference>
<organism evidence="2">
    <name type="scientific">hydrothermal vent metagenome</name>
    <dbReference type="NCBI Taxonomy" id="652676"/>
    <lineage>
        <taxon>unclassified sequences</taxon>
        <taxon>metagenomes</taxon>
        <taxon>ecological metagenomes</taxon>
    </lineage>
</organism>
<protein>
    <submittedName>
        <fullName evidence="2">Uncharacterized protein</fullName>
    </submittedName>
</protein>
<feature type="compositionally biased region" description="Basic and acidic residues" evidence="1">
    <location>
        <begin position="17"/>
        <end position="33"/>
    </location>
</feature>
<name>A0A3B1C8E5_9ZZZZ</name>
<accession>A0A3B1C8E5</accession>